<dbReference type="RefSeq" id="WP_379320801.1">
    <property type="nucleotide sequence ID" value="NZ_JBHTLM010000016.1"/>
</dbReference>
<proteinExistence type="predicted"/>
<protein>
    <submittedName>
        <fullName evidence="1">YheC/YheD family protein</fullName>
    </submittedName>
</protein>
<accession>A0ABW3S0P9</accession>
<dbReference type="Pfam" id="PF14398">
    <property type="entry name" value="ATPgrasp_YheCD"/>
    <property type="match status" value="1"/>
</dbReference>
<evidence type="ECO:0000313" key="2">
    <source>
        <dbReference type="Proteomes" id="UP001597262"/>
    </source>
</evidence>
<dbReference type="Gene3D" id="3.30.470.20">
    <property type="entry name" value="ATP-grasp fold, B domain"/>
    <property type="match status" value="1"/>
</dbReference>
<name>A0ABW3S0P9_9BACL</name>
<dbReference type="EMBL" id="JBHTLM010000016">
    <property type="protein sequence ID" value="MFD1178356.1"/>
    <property type="molecule type" value="Genomic_DNA"/>
</dbReference>
<dbReference type="SUPFAM" id="SSF56059">
    <property type="entry name" value="Glutathione synthetase ATP-binding domain-like"/>
    <property type="match status" value="1"/>
</dbReference>
<dbReference type="Proteomes" id="UP001597262">
    <property type="component" value="Unassembled WGS sequence"/>
</dbReference>
<dbReference type="InterPro" id="IPR026838">
    <property type="entry name" value="YheC/D"/>
</dbReference>
<evidence type="ECO:0000313" key="1">
    <source>
        <dbReference type="EMBL" id="MFD1178356.1"/>
    </source>
</evidence>
<organism evidence="1 2">
    <name type="scientific">Paenibacillus puldeungensis</name>
    <dbReference type="NCBI Taxonomy" id="696536"/>
    <lineage>
        <taxon>Bacteria</taxon>
        <taxon>Bacillati</taxon>
        <taxon>Bacillota</taxon>
        <taxon>Bacilli</taxon>
        <taxon>Bacillales</taxon>
        <taxon>Paenibacillaceae</taxon>
        <taxon>Paenibacillus</taxon>
    </lineage>
</organism>
<comment type="caution">
    <text evidence="1">The sequence shown here is derived from an EMBL/GenBank/DDBJ whole genome shotgun (WGS) entry which is preliminary data.</text>
</comment>
<gene>
    <name evidence="1" type="ORF">ACFQ3W_18935</name>
</gene>
<sequence length="370" mass="42014">MNKHHKGTMGILVGESQGPLPFSEASFCRKLCIMGGRQGMNVFVFCPEWISAGDISGIPGYIFEHGAWARKWMPRPDIIYDRTFTYDRKQMLRKQDLLSELATQHPFMYLTRGLAGKWSVYQALRKCPDFVPYLPNTVQYEGPPQLAKWLQTHGGEAFLKPRNGTHGKRTLHIQLQPYSGEMRVRGRSSRNTVFRRRFPSAESGLAWVDKFTGTRPFLVQPYLHLSSETGEPFDVRVLMQKNERGEWSLTGMVVRVGQKHSLTSNLHGGGTAYKALPFLIRELGVHDGKEAANEIRTLSQRIPEYLETHFGRLAELGLDFGVDRQGSVWIIEVNSKPGRSSFFRIGDPISAKKSIENPISYARYLLLSKP</sequence>
<keyword evidence="2" id="KW-1185">Reference proteome</keyword>
<reference evidence="2" key="1">
    <citation type="journal article" date="2019" name="Int. J. Syst. Evol. Microbiol.">
        <title>The Global Catalogue of Microorganisms (GCM) 10K type strain sequencing project: providing services to taxonomists for standard genome sequencing and annotation.</title>
        <authorList>
            <consortium name="The Broad Institute Genomics Platform"/>
            <consortium name="The Broad Institute Genome Sequencing Center for Infectious Disease"/>
            <person name="Wu L."/>
            <person name="Ma J."/>
        </authorList>
    </citation>
    <scope>NUCLEOTIDE SEQUENCE [LARGE SCALE GENOMIC DNA]</scope>
    <source>
        <strain evidence="2">CCUG 59189</strain>
    </source>
</reference>